<dbReference type="EMBL" id="JAKGUD010000010">
    <property type="protein sequence ID" value="MCF4143080.1"/>
    <property type="molecule type" value="Genomic_DNA"/>
</dbReference>
<reference evidence="2 3" key="1">
    <citation type="submission" date="2022-01" db="EMBL/GenBank/DDBJ databases">
        <title>Dethiosulfovibrio faecalis sp. nov., a novel proteolytic, non-sulfur-reducing bacterium isolated from a marine aquaculture solid waste bioreactor.</title>
        <authorList>
            <person name="Grabowski S."/>
            <person name="Apolinario E."/>
            <person name="Schneider N."/>
            <person name="Marshall C.W."/>
            <person name="Sowers K.R."/>
        </authorList>
    </citation>
    <scope>NUCLEOTIDE SEQUENCE [LARGE SCALE GENOMIC DNA]</scope>
    <source>
        <strain evidence="2 3">DSM 12537</strain>
    </source>
</reference>
<protein>
    <submittedName>
        <fullName evidence="2">Helix-turn-helix domain-containing protein</fullName>
    </submittedName>
</protein>
<sequence>MSKWGEVLKSARDLVGMTQVEAANRTGLSRNTIINYEKGYRIPGADELELLGKVYKQTFVTPECSNPPLPREKEEVSA</sequence>
<dbReference type="Proteomes" id="UP001200430">
    <property type="component" value="Unassembled WGS sequence"/>
</dbReference>
<dbReference type="InterPro" id="IPR010982">
    <property type="entry name" value="Lambda_DNA-bd_dom_sf"/>
</dbReference>
<name>A0ABS9EPF9_9BACT</name>
<keyword evidence="3" id="KW-1185">Reference proteome</keyword>
<dbReference type="SMART" id="SM00530">
    <property type="entry name" value="HTH_XRE"/>
    <property type="match status" value="1"/>
</dbReference>
<gene>
    <name evidence="2" type="ORF">L2W38_09680</name>
</gene>
<dbReference type="Gene3D" id="1.10.260.40">
    <property type="entry name" value="lambda repressor-like DNA-binding domains"/>
    <property type="match status" value="1"/>
</dbReference>
<feature type="domain" description="HTH cro/C1-type" evidence="1">
    <location>
        <begin position="8"/>
        <end position="62"/>
    </location>
</feature>
<comment type="caution">
    <text evidence="2">The sequence shown here is derived from an EMBL/GenBank/DDBJ whole genome shotgun (WGS) entry which is preliminary data.</text>
</comment>
<dbReference type="RefSeq" id="WP_236099787.1">
    <property type="nucleotide sequence ID" value="NZ_JAKGUD010000010.1"/>
</dbReference>
<evidence type="ECO:0000259" key="1">
    <source>
        <dbReference type="PROSITE" id="PS50943"/>
    </source>
</evidence>
<dbReference type="CDD" id="cd00093">
    <property type="entry name" value="HTH_XRE"/>
    <property type="match status" value="1"/>
</dbReference>
<dbReference type="SUPFAM" id="SSF47413">
    <property type="entry name" value="lambda repressor-like DNA-binding domains"/>
    <property type="match status" value="1"/>
</dbReference>
<organism evidence="2 3">
    <name type="scientific">Dethiosulfovibrio marinus</name>
    <dbReference type="NCBI Taxonomy" id="133532"/>
    <lineage>
        <taxon>Bacteria</taxon>
        <taxon>Thermotogati</taxon>
        <taxon>Synergistota</taxon>
        <taxon>Synergistia</taxon>
        <taxon>Synergistales</taxon>
        <taxon>Dethiosulfovibrionaceae</taxon>
        <taxon>Dethiosulfovibrio</taxon>
    </lineage>
</organism>
<proteinExistence type="predicted"/>
<dbReference type="PROSITE" id="PS50943">
    <property type="entry name" value="HTH_CROC1"/>
    <property type="match status" value="1"/>
</dbReference>
<dbReference type="InterPro" id="IPR001387">
    <property type="entry name" value="Cro/C1-type_HTH"/>
</dbReference>
<dbReference type="Pfam" id="PF01381">
    <property type="entry name" value="HTH_3"/>
    <property type="match status" value="1"/>
</dbReference>
<evidence type="ECO:0000313" key="3">
    <source>
        <dbReference type="Proteomes" id="UP001200430"/>
    </source>
</evidence>
<evidence type="ECO:0000313" key="2">
    <source>
        <dbReference type="EMBL" id="MCF4143080.1"/>
    </source>
</evidence>
<accession>A0ABS9EPF9</accession>